<evidence type="ECO:0000313" key="2">
    <source>
        <dbReference type="Proteomes" id="UP000001554"/>
    </source>
</evidence>
<gene>
    <name evidence="3" type="primary">LOC118414954</name>
</gene>
<organism evidence="2 3">
    <name type="scientific">Branchiostoma floridae</name>
    <name type="common">Florida lancelet</name>
    <name type="synonym">Amphioxus</name>
    <dbReference type="NCBI Taxonomy" id="7739"/>
    <lineage>
        <taxon>Eukaryota</taxon>
        <taxon>Metazoa</taxon>
        <taxon>Chordata</taxon>
        <taxon>Cephalochordata</taxon>
        <taxon>Leptocardii</taxon>
        <taxon>Amphioxiformes</taxon>
        <taxon>Branchiostomatidae</taxon>
        <taxon>Branchiostoma</taxon>
    </lineage>
</organism>
<evidence type="ECO:0000313" key="3">
    <source>
        <dbReference type="RefSeq" id="XP_035675191.1"/>
    </source>
</evidence>
<sequence>MALGRVTLGILFFVTASKAMPQGIRNGCVPPFVLNQGAEPAKYIEDTSGKYTCTNYTGYDQYGDLCTKLIIFGKAYPRPIVDTMGTSFEEAKEKCESEKFGATIATIATMRDFINANVMKATEEYLIKHGEEHELLMAEHQSCVSRMHGQQWGHQFRACLCSPDQVRSKMAICKLPAQETHTPGGESPSP</sequence>
<proteinExistence type="predicted"/>
<dbReference type="AlphaFoldDB" id="A0A9J7L370"/>
<keyword evidence="1" id="KW-0732">Signal</keyword>
<keyword evidence="2" id="KW-1185">Reference proteome</keyword>
<feature type="signal peptide" evidence="1">
    <location>
        <begin position="1"/>
        <end position="19"/>
    </location>
</feature>
<evidence type="ECO:0000256" key="1">
    <source>
        <dbReference type="SAM" id="SignalP"/>
    </source>
</evidence>
<dbReference type="RefSeq" id="XP_035675191.1">
    <property type="nucleotide sequence ID" value="XM_035819298.1"/>
</dbReference>
<dbReference type="GeneID" id="118414954"/>
<dbReference type="OrthoDB" id="10064655at2759"/>
<name>A0A9J7L370_BRAFL</name>
<dbReference type="Proteomes" id="UP000001554">
    <property type="component" value="Chromosome 4"/>
</dbReference>
<reference evidence="2" key="2">
    <citation type="journal article" date="2020" name="Nat. Ecol. Evol.">
        <title>Deeply conserved synteny resolves early events in vertebrate evolution.</title>
        <authorList>
            <person name="Simakov O."/>
            <person name="Marletaz F."/>
            <person name="Yue J.X."/>
            <person name="O'Connell B."/>
            <person name="Jenkins J."/>
            <person name="Brandt A."/>
            <person name="Calef R."/>
            <person name="Tung C.H."/>
            <person name="Huang T.K."/>
            <person name="Schmutz J."/>
            <person name="Satoh N."/>
            <person name="Yu J.K."/>
            <person name="Putnam N.H."/>
            <person name="Green R.E."/>
            <person name="Rokhsar D.S."/>
        </authorList>
    </citation>
    <scope>NUCLEOTIDE SEQUENCE [LARGE SCALE GENOMIC DNA]</scope>
    <source>
        <strain evidence="2">S238N-H82</strain>
    </source>
</reference>
<reference evidence="3" key="1">
    <citation type="journal article" date="2016" name="Genome Biol. Evol.">
        <title>Conserved non-coding elements in the most distant genera of cephalochordates: the Goldilocks principle.</title>
        <authorList>
            <person name="Yue J.X."/>
            <person name="Kozmikova I."/>
            <person name="Ono H."/>
            <person name="Nossa C.W."/>
            <person name="Kozmik Z."/>
            <person name="Putnam N.H."/>
            <person name="Yu J.K."/>
            <person name="Holland L.Z."/>
        </authorList>
    </citation>
    <scope>NUCLEOTIDE SEQUENCE</scope>
</reference>
<reference evidence="3" key="3">
    <citation type="submission" date="2025-08" db="UniProtKB">
        <authorList>
            <consortium name="RefSeq"/>
        </authorList>
    </citation>
    <scope>IDENTIFICATION</scope>
</reference>
<feature type="chain" id="PRO_5039946223" evidence="1">
    <location>
        <begin position="20"/>
        <end position="190"/>
    </location>
</feature>
<accession>A0A9J7L370</accession>
<dbReference type="KEGG" id="bfo:118414954"/>
<protein>
    <submittedName>
        <fullName evidence="3">Uncharacterized protein LOC118414954</fullName>
    </submittedName>
</protein>